<evidence type="ECO:0000313" key="3">
    <source>
        <dbReference type="Proteomes" id="UP001596500"/>
    </source>
</evidence>
<evidence type="ECO:0000313" key="2">
    <source>
        <dbReference type="EMBL" id="MFC7442498.1"/>
    </source>
</evidence>
<dbReference type="SMART" id="SM00316">
    <property type="entry name" value="S1"/>
    <property type="match status" value="1"/>
</dbReference>
<protein>
    <submittedName>
        <fullName evidence="2">S1 RNA-binding domain-containing protein</fullName>
    </submittedName>
</protein>
<dbReference type="Gene3D" id="2.40.50.140">
    <property type="entry name" value="Nucleic acid-binding proteins"/>
    <property type="match status" value="1"/>
</dbReference>
<keyword evidence="3" id="KW-1185">Reference proteome</keyword>
<dbReference type="SUPFAM" id="SSF50249">
    <property type="entry name" value="Nucleic acid-binding proteins"/>
    <property type="match status" value="1"/>
</dbReference>
<sequence length="182" mass="21292">MSIDERISQYLNKERHEQGLPYDEGEIVPVRVTKLVDYGAFVVTRDRHLVSGLIHISQIPQEIQLEVNHMLEAQVKQIKEYNKLELSLMYLAEKESPFALLKEMKSQLPEKKLPKEEIDEIIAFFSKEFGLVSEISKKKINELVKEMGVFHFTITMMKALPDFQRDLVYHFLKEVEQAGDRL</sequence>
<proteinExistence type="predicted"/>
<dbReference type="Proteomes" id="UP001596500">
    <property type="component" value="Unassembled WGS sequence"/>
</dbReference>
<accession>A0ABW2RN52</accession>
<name>A0ABW2RN52_9BACL</name>
<dbReference type="InterPro" id="IPR012340">
    <property type="entry name" value="NA-bd_OB-fold"/>
</dbReference>
<comment type="caution">
    <text evidence="2">The sequence shown here is derived from an EMBL/GenBank/DDBJ whole genome shotgun (WGS) entry which is preliminary data.</text>
</comment>
<dbReference type="EMBL" id="JBHTBW010000052">
    <property type="protein sequence ID" value="MFC7442498.1"/>
    <property type="molecule type" value="Genomic_DNA"/>
</dbReference>
<dbReference type="InterPro" id="IPR003029">
    <property type="entry name" value="S1_domain"/>
</dbReference>
<dbReference type="Pfam" id="PF00575">
    <property type="entry name" value="S1"/>
    <property type="match status" value="1"/>
</dbReference>
<evidence type="ECO:0000259" key="1">
    <source>
        <dbReference type="PROSITE" id="PS50126"/>
    </source>
</evidence>
<feature type="domain" description="S1 motif" evidence="1">
    <location>
        <begin position="25"/>
        <end position="89"/>
    </location>
</feature>
<dbReference type="PROSITE" id="PS50126">
    <property type="entry name" value="S1"/>
    <property type="match status" value="1"/>
</dbReference>
<gene>
    <name evidence="2" type="ORF">ACFQNG_15530</name>
</gene>
<dbReference type="RefSeq" id="WP_379866404.1">
    <property type="nucleotide sequence ID" value="NZ_JBHTBW010000052.1"/>
</dbReference>
<reference evidence="3" key="1">
    <citation type="journal article" date="2019" name="Int. J. Syst. Evol. Microbiol.">
        <title>The Global Catalogue of Microorganisms (GCM) 10K type strain sequencing project: providing services to taxonomists for standard genome sequencing and annotation.</title>
        <authorList>
            <consortium name="The Broad Institute Genomics Platform"/>
            <consortium name="The Broad Institute Genome Sequencing Center for Infectious Disease"/>
            <person name="Wu L."/>
            <person name="Ma J."/>
        </authorList>
    </citation>
    <scope>NUCLEOTIDE SEQUENCE [LARGE SCALE GENOMIC DNA]</scope>
    <source>
        <strain evidence="3">CGMCC 1.12942</strain>
    </source>
</reference>
<organism evidence="2 3">
    <name type="scientific">Laceyella putida</name>
    <dbReference type="NCBI Taxonomy" id="110101"/>
    <lineage>
        <taxon>Bacteria</taxon>
        <taxon>Bacillati</taxon>
        <taxon>Bacillota</taxon>
        <taxon>Bacilli</taxon>
        <taxon>Bacillales</taxon>
        <taxon>Thermoactinomycetaceae</taxon>
        <taxon>Laceyella</taxon>
    </lineage>
</organism>